<dbReference type="EMBL" id="VCDP01000030">
    <property type="protein sequence ID" value="MDX7999348.1"/>
    <property type="molecule type" value="Genomic_DNA"/>
</dbReference>
<keyword evidence="2" id="KW-1185">Reference proteome</keyword>
<reference evidence="2" key="1">
    <citation type="journal article" date="2024" name="Toxins">
        <title>Genome Sequence Analysis of Native Xenorhabdus Strains Isolated from Entomopathogenic Nematodes in Argentina.</title>
        <authorList>
            <person name="Palma L."/>
            <person name="Frizzo L."/>
            <person name="Kaiser S."/>
            <person name="Berry C."/>
            <person name="Caballero P."/>
            <person name="Bode H.B."/>
            <person name="Del Valle E.E."/>
        </authorList>
    </citation>
    <scope>NUCLEOTIDE SEQUENCE [LARGE SCALE GENOMIC DNA]</scope>
    <source>
        <strain evidence="2">Reich</strain>
    </source>
</reference>
<comment type="caution">
    <text evidence="1">The sequence shown here is derived from an EMBL/GenBank/DDBJ whole genome shotgun (WGS) entry which is preliminary data.</text>
</comment>
<protein>
    <submittedName>
        <fullName evidence="1">Uncharacterized protein</fullName>
    </submittedName>
</protein>
<evidence type="ECO:0000313" key="1">
    <source>
        <dbReference type="EMBL" id="MDX7999348.1"/>
    </source>
</evidence>
<dbReference type="Proteomes" id="UP001271640">
    <property type="component" value="Unassembled WGS sequence"/>
</dbReference>
<organism evidence="1 2">
    <name type="scientific">Xenorhabdus littoralis</name>
    <dbReference type="NCBI Taxonomy" id="2582835"/>
    <lineage>
        <taxon>Bacteria</taxon>
        <taxon>Pseudomonadati</taxon>
        <taxon>Pseudomonadota</taxon>
        <taxon>Gammaproteobacteria</taxon>
        <taxon>Enterobacterales</taxon>
        <taxon>Morganellaceae</taxon>
        <taxon>Xenorhabdus</taxon>
    </lineage>
</organism>
<name>A0ABU4SL10_9GAMM</name>
<sequence>MMGLSIPKAVKPQLVATVRAWSIPHKKVPHVAPGGQVTQMAVVHEESFEKALNQMMKEAKQRGSQWYHAKMGRFSITDLKVVA</sequence>
<evidence type="ECO:0000313" key="2">
    <source>
        <dbReference type="Proteomes" id="UP001271640"/>
    </source>
</evidence>
<proteinExistence type="predicted"/>
<gene>
    <name evidence="1" type="ORF">FE394_09060</name>
</gene>
<accession>A0ABU4SL10</accession>
<dbReference type="RefSeq" id="WP_319926073.1">
    <property type="nucleotide sequence ID" value="NZ_VCDP01000030.1"/>
</dbReference>